<proteinExistence type="predicted"/>
<gene>
    <name evidence="2" type="ORF">J3Q64DRAFT_1866013</name>
</gene>
<feature type="compositionally biased region" description="Basic and acidic residues" evidence="1">
    <location>
        <begin position="239"/>
        <end position="258"/>
    </location>
</feature>
<accession>A0ABR3ATN0</accession>
<protein>
    <recommendedName>
        <fullName evidence="4">Retrotransposon gag domain-containing protein</fullName>
    </recommendedName>
</protein>
<reference evidence="2 3" key="1">
    <citation type="submission" date="2024-04" db="EMBL/GenBank/DDBJ databases">
        <title>Symmetric and asymmetric DNA N6-adenine methylation regulates different biological responses in Mucorales.</title>
        <authorList>
            <consortium name="Lawrence Berkeley National Laboratory"/>
            <person name="Lax C."/>
            <person name="Mondo S.J."/>
            <person name="Osorio-Concepcion M."/>
            <person name="Muszewska A."/>
            <person name="Corrochano-Luque M."/>
            <person name="Gutierrez G."/>
            <person name="Riley R."/>
            <person name="Lipzen A."/>
            <person name="Guo J."/>
            <person name="Hundley H."/>
            <person name="Amirebrahimi M."/>
            <person name="Ng V."/>
            <person name="Lorenzo-Gutierrez D."/>
            <person name="Binder U."/>
            <person name="Yang J."/>
            <person name="Song Y."/>
            <person name="Canovas D."/>
            <person name="Navarro E."/>
            <person name="Freitag M."/>
            <person name="Gabaldon T."/>
            <person name="Grigoriev I.V."/>
            <person name="Corrochano L.M."/>
            <person name="Nicolas F.E."/>
            <person name="Garre V."/>
        </authorList>
    </citation>
    <scope>NUCLEOTIDE SEQUENCE [LARGE SCALE GENOMIC DNA]</scope>
    <source>
        <strain evidence="2 3">L51</strain>
    </source>
</reference>
<dbReference type="Proteomes" id="UP001448207">
    <property type="component" value="Unassembled WGS sequence"/>
</dbReference>
<keyword evidence="3" id="KW-1185">Reference proteome</keyword>
<evidence type="ECO:0000313" key="3">
    <source>
        <dbReference type="Proteomes" id="UP001448207"/>
    </source>
</evidence>
<feature type="region of interest" description="Disordered" evidence="1">
    <location>
        <begin position="239"/>
        <end position="260"/>
    </location>
</feature>
<sequence length="457" mass="50685">MPEDKKNQISLTKFIANPKPFYGNKQGKKPTTWLKSVDCVCKAVNMSDKDAFVVATSYLYGLAKVWWNSIEDQTHIWKEFTDAFMNQFASCQLDNLRKLFSSVKADSESFKVHSFLQAIDPQIAYELEQHDNLTVDFKTVAEKAQKLELIKTKYLKKFHTLKVHIIEQPKSKSVFLPSTNKPHGKCWTCSSEDYMSPQYPQQPAVKESTADSQNLIPHTQLRPSPVNLVEAVQVFNAEKRSLSEKPGKREHKRTKEEPEFPEQSIFQVPIEDIQQVDKSSDHNICDGLRYLYARKTKKPEVVVNWVHAILGTAEANEDSLDNSFGSGKSDFSNVGEYNSDDTTYSYPYDYRKMRATTATATTIATTTTTTTTATTTTTRLNPTSAVSSVNDTAAIAYSGLSLLIDGDSEITCVSPAQEEHVTISVTTPGSSEIGGDRGRGGYGSPGGHGGRGGSVVD</sequence>
<feature type="region of interest" description="Disordered" evidence="1">
    <location>
        <begin position="425"/>
        <end position="457"/>
    </location>
</feature>
<comment type="caution">
    <text evidence="2">The sequence shown here is derived from an EMBL/GenBank/DDBJ whole genome shotgun (WGS) entry which is preliminary data.</text>
</comment>
<dbReference type="EMBL" id="JBCLYO010000017">
    <property type="protein sequence ID" value="KAL0081731.1"/>
    <property type="molecule type" value="Genomic_DNA"/>
</dbReference>
<organism evidence="2 3">
    <name type="scientific">Phycomyces blakesleeanus</name>
    <dbReference type="NCBI Taxonomy" id="4837"/>
    <lineage>
        <taxon>Eukaryota</taxon>
        <taxon>Fungi</taxon>
        <taxon>Fungi incertae sedis</taxon>
        <taxon>Mucoromycota</taxon>
        <taxon>Mucoromycotina</taxon>
        <taxon>Mucoromycetes</taxon>
        <taxon>Mucorales</taxon>
        <taxon>Phycomycetaceae</taxon>
        <taxon>Phycomyces</taxon>
    </lineage>
</organism>
<evidence type="ECO:0008006" key="4">
    <source>
        <dbReference type="Google" id="ProtNLM"/>
    </source>
</evidence>
<evidence type="ECO:0000313" key="2">
    <source>
        <dbReference type="EMBL" id="KAL0081731.1"/>
    </source>
</evidence>
<evidence type="ECO:0000256" key="1">
    <source>
        <dbReference type="SAM" id="MobiDB-lite"/>
    </source>
</evidence>
<feature type="compositionally biased region" description="Gly residues" evidence="1">
    <location>
        <begin position="440"/>
        <end position="457"/>
    </location>
</feature>
<name>A0ABR3ATN0_PHYBL</name>